<evidence type="ECO:0000256" key="1">
    <source>
        <dbReference type="SAM" id="MobiDB-lite"/>
    </source>
</evidence>
<feature type="region of interest" description="Disordered" evidence="1">
    <location>
        <begin position="150"/>
        <end position="174"/>
    </location>
</feature>
<organism evidence="2 3">
    <name type="scientific">Zea mays</name>
    <name type="common">Maize</name>
    <dbReference type="NCBI Taxonomy" id="4577"/>
    <lineage>
        <taxon>Eukaryota</taxon>
        <taxon>Viridiplantae</taxon>
        <taxon>Streptophyta</taxon>
        <taxon>Embryophyta</taxon>
        <taxon>Tracheophyta</taxon>
        <taxon>Spermatophyta</taxon>
        <taxon>Magnoliopsida</taxon>
        <taxon>Liliopsida</taxon>
        <taxon>Poales</taxon>
        <taxon>Poaceae</taxon>
        <taxon>PACMAD clade</taxon>
        <taxon>Panicoideae</taxon>
        <taxon>Andropogonodae</taxon>
        <taxon>Andropogoneae</taxon>
        <taxon>Tripsacinae</taxon>
        <taxon>Zea</taxon>
    </lineage>
</organism>
<evidence type="ECO:0008006" key="4">
    <source>
        <dbReference type="Google" id="ProtNLM"/>
    </source>
</evidence>
<dbReference type="InParanoid" id="A0A804R051"/>
<protein>
    <recommendedName>
        <fullName evidence="4">RING/U-box superfamily protein</fullName>
    </recommendedName>
</protein>
<reference evidence="2" key="2">
    <citation type="submission" date="2019-07" db="EMBL/GenBank/DDBJ databases">
        <authorList>
            <person name="Seetharam A."/>
            <person name="Woodhouse M."/>
            <person name="Cannon E."/>
        </authorList>
    </citation>
    <scope>NUCLEOTIDE SEQUENCE [LARGE SCALE GENOMIC DNA]</scope>
    <source>
        <strain evidence="2">cv. B73</strain>
    </source>
</reference>
<reference evidence="3" key="1">
    <citation type="journal article" date="2009" name="Science">
        <title>The B73 maize genome: complexity, diversity, and dynamics.</title>
        <authorList>
            <person name="Schnable P.S."/>
            <person name="Ware D."/>
            <person name="Fulton R.S."/>
            <person name="Stein J.C."/>
            <person name="Wei F."/>
            <person name="Pasternak S."/>
            <person name="Liang C."/>
            <person name="Zhang J."/>
            <person name="Fulton L."/>
            <person name="Graves T.A."/>
            <person name="Minx P."/>
            <person name="Reily A.D."/>
            <person name="Courtney L."/>
            <person name="Kruchowski S.S."/>
            <person name="Tomlinson C."/>
            <person name="Strong C."/>
            <person name="Delehaunty K."/>
            <person name="Fronick C."/>
            <person name="Courtney B."/>
            <person name="Rock S.M."/>
            <person name="Belter E."/>
            <person name="Du F."/>
            <person name="Kim K."/>
            <person name="Abbott R.M."/>
            <person name="Cotton M."/>
            <person name="Levy A."/>
            <person name="Marchetto P."/>
            <person name="Ochoa K."/>
            <person name="Jackson S.M."/>
            <person name="Gillam B."/>
            <person name="Chen W."/>
            <person name="Yan L."/>
            <person name="Higginbotham J."/>
            <person name="Cardenas M."/>
            <person name="Waligorski J."/>
            <person name="Applebaum E."/>
            <person name="Phelps L."/>
            <person name="Falcone J."/>
            <person name="Kanchi K."/>
            <person name="Thane T."/>
            <person name="Scimone A."/>
            <person name="Thane N."/>
            <person name="Henke J."/>
            <person name="Wang T."/>
            <person name="Ruppert J."/>
            <person name="Shah N."/>
            <person name="Rotter K."/>
            <person name="Hodges J."/>
            <person name="Ingenthron E."/>
            <person name="Cordes M."/>
            <person name="Kohlberg S."/>
            <person name="Sgro J."/>
            <person name="Delgado B."/>
            <person name="Mead K."/>
            <person name="Chinwalla A."/>
            <person name="Leonard S."/>
            <person name="Crouse K."/>
            <person name="Collura K."/>
            <person name="Kudrna D."/>
            <person name="Currie J."/>
            <person name="He R."/>
            <person name="Angelova A."/>
            <person name="Rajasekar S."/>
            <person name="Mueller T."/>
            <person name="Lomeli R."/>
            <person name="Scara G."/>
            <person name="Ko A."/>
            <person name="Delaney K."/>
            <person name="Wissotski M."/>
            <person name="Lopez G."/>
            <person name="Campos D."/>
            <person name="Braidotti M."/>
            <person name="Ashley E."/>
            <person name="Golser W."/>
            <person name="Kim H."/>
            <person name="Lee S."/>
            <person name="Lin J."/>
            <person name="Dujmic Z."/>
            <person name="Kim W."/>
            <person name="Talag J."/>
            <person name="Zuccolo A."/>
            <person name="Fan C."/>
            <person name="Sebastian A."/>
            <person name="Kramer M."/>
            <person name="Spiegel L."/>
            <person name="Nascimento L."/>
            <person name="Zutavern T."/>
            <person name="Miller B."/>
            <person name="Ambroise C."/>
            <person name="Muller S."/>
            <person name="Spooner W."/>
            <person name="Narechania A."/>
            <person name="Ren L."/>
            <person name="Wei S."/>
            <person name="Kumari S."/>
            <person name="Faga B."/>
            <person name="Levy M.J."/>
            <person name="McMahan L."/>
            <person name="Van Buren P."/>
            <person name="Vaughn M.W."/>
            <person name="Ying K."/>
            <person name="Yeh C.-T."/>
            <person name="Emrich S.J."/>
            <person name="Jia Y."/>
            <person name="Kalyanaraman A."/>
            <person name="Hsia A.-P."/>
            <person name="Barbazuk W.B."/>
            <person name="Baucom R.S."/>
            <person name="Brutnell T.P."/>
            <person name="Carpita N.C."/>
            <person name="Chaparro C."/>
            <person name="Chia J.-M."/>
            <person name="Deragon J.-M."/>
            <person name="Estill J.C."/>
            <person name="Fu Y."/>
            <person name="Jeddeloh J.A."/>
            <person name="Han Y."/>
            <person name="Lee H."/>
            <person name="Li P."/>
            <person name="Lisch D.R."/>
            <person name="Liu S."/>
            <person name="Liu Z."/>
            <person name="Nagel D.H."/>
            <person name="McCann M.C."/>
            <person name="SanMiguel P."/>
            <person name="Myers A.M."/>
            <person name="Nettleton D."/>
            <person name="Nguyen J."/>
            <person name="Penning B.W."/>
            <person name="Ponnala L."/>
            <person name="Schneider K.L."/>
            <person name="Schwartz D.C."/>
            <person name="Sharma A."/>
            <person name="Soderlund C."/>
            <person name="Springer N.M."/>
            <person name="Sun Q."/>
            <person name="Wang H."/>
            <person name="Waterman M."/>
            <person name="Westerman R."/>
            <person name="Wolfgruber T.K."/>
            <person name="Yang L."/>
            <person name="Yu Y."/>
            <person name="Zhang L."/>
            <person name="Zhou S."/>
            <person name="Zhu Q."/>
            <person name="Bennetzen J.L."/>
            <person name="Dawe R.K."/>
            <person name="Jiang J."/>
            <person name="Jiang N."/>
            <person name="Presting G.G."/>
            <person name="Wessler S.R."/>
            <person name="Aluru S."/>
            <person name="Martienssen R.A."/>
            <person name="Clifton S.W."/>
            <person name="McCombie W.R."/>
            <person name="Wing R.A."/>
            <person name="Wilson R.K."/>
        </authorList>
    </citation>
    <scope>NUCLEOTIDE SEQUENCE [LARGE SCALE GENOMIC DNA]</scope>
    <source>
        <strain evidence="3">cv. B73</strain>
    </source>
</reference>
<feature type="region of interest" description="Disordered" evidence="1">
    <location>
        <begin position="238"/>
        <end position="267"/>
    </location>
</feature>
<dbReference type="AlphaFoldDB" id="A0A804R051"/>
<proteinExistence type="predicted"/>
<reference evidence="2" key="3">
    <citation type="submission" date="2021-05" db="UniProtKB">
        <authorList>
            <consortium name="EnsemblPlants"/>
        </authorList>
    </citation>
    <scope>IDENTIFICATION</scope>
    <source>
        <strain evidence="2">cv. B73</strain>
    </source>
</reference>
<keyword evidence="3" id="KW-1185">Reference proteome</keyword>
<evidence type="ECO:0000313" key="2">
    <source>
        <dbReference type="EnsemblPlants" id="Zm00001eb383610_P001"/>
    </source>
</evidence>
<dbReference type="Gramene" id="Zm00001eb383610_T001">
    <property type="protein sequence ID" value="Zm00001eb383610_P001"/>
    <property type="gene ID" value="Zm00001eb383610"/>
</dbReference>
<accession>A0A804R051</accession>
<name>A0A804R051_MAIZE</name>
<dbReference type="Proteomes" id="UP000007305">
    <property type="component" value="Chromosome 9"/>
</dbReference>
<sequence>MALDAAYHGDRPSVFLSHSQVAGRKRTATAAVAGDGVVERTVETTTSLAAVKAWQGFRPVRQRAAGERRYCLRSHRLLQVPRQHIIASGRSQWGPRLHPENARLGCGSSLEGLNRTIPYAAALERNHGECAVLLNPSSVEPVGEGEEKIIKGTKYSQPSPPSPREHEDDAINEASSEASDAELCCICFEQACTIEVQDYGHQIISRLLVSRASPGTGNKADDSSLQLVRRWSSRRSHNLSDVGSFKGPPWSGPSPGSGEGPAGWPAAWTNPSTTCDGHFTLCVGVAEQITGRLGSWCSKSDQGYLADAKGCAARG</sequence>
<dbReference type="EnsemblPlants" id="Zm00001eb383610_T001">
    <property type="protein sequence ID" value="Zm00001eb383610_P001"/>
    <property type="gene ID" value="Zm00001eb383610"/>
</dbReference>
<evidence type="ECO:0000313" key="3">
    <source>
        <dbReference type="Proteomes" id="UP000007305"/>
    </source>
</evidence>